<dbReference type="Proteomes" id="UP000557872">
    <property type="component" value="Unassembled WGS sequence"/>
</dbReference>
<comment type="caution">
    <text evidence="3">The sequence shown here is derived from an EMBL/GenBank/DDBJ whole genome shotgun (WGS) entry which is preliminary data.</text>
</comment>
<dbReference type="CDD" id="cd08566">
    <property type="entry name" value="GDPD_AtGDE_like"/>
    <property type="match status" value="1"/>
</dbReference>
<dbReference type="GO" id="GO:0006644">
    <property type="term" value="P:phospholipid metabolic process"/>
    <property type="evidence" value="ECO:0007669"/>
    <property type="project" value="TreeGrafter"/>
</dbReference>
<evidence type="ECO:0000259" key="2">
    <source>
        <dbReference type="PROSITE" id="PS51704"/>
    </source>
</evidence>
<feature type="region of interest" description="Disordered" evidence="1">
    <location>
        <begin position="577"/>
        <end position="599"/>
    </location>
</feature>
<dbReference type="PROSITE" id="PS51704">
    <property type="entry name" value="GP_PDE"/>
    <property type="match status" value="1"/>
</dbReference>
<dbReference type="RefSeq" id="WP_178931621.1">
    <property type="nucleotide sequence ID" value="NZ_JACBAZ010000002.1"/>
</dbReference>
<dbReference type="PANTHER" id="PTHR46320">
    <property type="entry name" value="GLYCEROPHOSPHODIESTER PHOSPHODIESTERASE 1"/>
    <property type="match status" value="1"/>
</dbReference>
<keyword evidence="4" id="KW-1185">Reference proteome</keyword>
<dbReference type="Pfam" id="PF16387">
    <property type="entry name" value="DUF4996"/>
    <property type="match status" value="1"/>
</dbReference>
<dbReference type="Pfam" id="PF03009">
    <property type="entry name" value="GDPD"/>
    <property type="match status" value="1"/>
</dbReference>
<organism evidence="3 4">
    <name type="scientific">Oceaniferula marina</name>
    <dbReference type="NCBI Taxonomy" id="2748318"/>
    <lineage>
        <taxon>Bacteria</taxon>
        <taxon>Pseudomonadati</taxon>
        <taxon>Verrucomicrobiota</taxon>
        <taxon>Verrucomicrobiia</taxon>
        <taxon>Verrucomicrobiales</taxon>
        <taxon>Verrucomicrobiaceae</taxon>
        <taxon>Oceaniferula</taxon>
    </lineage>
</organism>
<feature type="domain" description="GP-PDE" evidence="2">
    <location>
        <begin position="27"/>
        <end position="289"/>
    </location>
</feature>
<reference evidence="3 4" key="1">
    <citation type="submission" date="2020-07" db="EMBL/GenBank/DDBJ databases">
        <title>Roseicoccus Jingziensis gen. nov., sp. nov., isolated from coastal seawater.</title>
        <authorList>
            <person name="Feng X."/>
        </authorList>
    </citation>
    <scope>NUCLEOTIDE SEQUENCE [LARGE SCALE GENOMIC DNA]</scope>
    <source>
        <strain evidence="3 4">N1E253</strain>
    </source>
</reference>
<dbReference type="InterPro" id="IPR017946">
    <property type="entry name" value="PLC-like_Pdiesterase_TIM-brl"/>
</dbReference>
<feature type="compositionally biased region" description="Polar residues" evidence="1">
    <location>
        <begin position="587"/>
        <end position="598"/>
    </location>
</feature>
<gene>
    <name evidence="3" type="ORF">HW115_05630</name>
</gene>
<feature type="region of interest" description="Disordered" evidence="1">
    <location>
        <begin position="291"/>
        <end position="350"/>
    </location>
</feature>
<protein>
    <submittedName>
        <fullName evidence="3">Glycerophosphodiester phosphodiesterase family protein</fullName>
    </submittedName>
</protein>
<evidence type="ECO:0000256" key="1">
    <source>
        <dbReference type="SAM" id="MobiDB-lite"/>
    </source>
</evidence>
<feature type="compositionally biased region" description="Polar residues" evidence="1">
    <location>
        <begin position="319"/>
        <end position="342"/>
    </location>
</feature>
<evidence type="ECO:0000313" key="4">
    <source>
        <dbReference type="Proteomes" id="UP000557872"/>
    </source>
</evidence>
<name>A0A851GK41_9BACT</name>
<sequence>MALSAPLPCQAETSAITAYTDIDPDHVMIAAHRCGYMSNGQITHPENSLSAADFTMNLGVEILEVDIRMTSDGGLVLMHDSSVNRTTNGSGNVSDMTLDQVTSLKLKGSGGALSDETVPTLEELMLLVKGRAMVNLDKVNINDLSLRNAIMDVLIATGTVDHAIFKGGASASQVAAMRATYPGHSIHYMPILSNSSESGMISMLTAHSPHATEIIFNNSSTGMLSSASRSKATETDTHIWINSLWSSLCAGHHDAVALSGNPDGSWGWLIDQGATIIQTDNAPQLIDYLANRTSDPPEEPTPTHPFTQHSYDFDDGSLQGWTNTLTGNATDNPASFAPQTDQGRGGGQNSAYALMHSGNGTWLDGRDVAHPTLVCTSPAFDFDESLTAEWAITFHLLGGTGNTSTTPTSRETLAPASESEGFAGVALRRVSDGAYLLYDHRITSAQNADWQACGWSQQEIADALSDDDPAETYQLDFIDQNHGSWGWVMLDSIEIKGLIPKPDNMLSYYCGADLQNTQDNIQLSILTSADGTTTTRHFRALQRTGVSGQILWSSDMTTWHASGESDGNHTITMQETVTSNEDDNPQIIETSFHSSTGEQPPRLFLRLLVEPSPPASN</sequence>
<dbReference type="GO" id="GO:0006580">
    <property type="term" value="P:ethanolamine metabolic process"/>
    <property type="evidence" value="ECO:0007669"/>
    <property type="project" value="TreeGrafter"/>
</dbReference>
<dbReference type="SUPFAM" id="SSF51695">
    <property type="entry name" value="PLC-like phosphodiesterases"/>
    <property type="match status" value="1"/>
</dbReference>
<dbReference type="GO" id="GO:0070291">
    <property type="term" value="P:N-acylethanolamine metabolic process"/>
    <property type="evidence" value="ECO:0007669"/>
    <property type="project" value="TreeGrafter"/>
</dbReference>
<dbReference type="GO" id="GO:0008889">
    <property type="term" value="F:glycerophosphodiester phosphodiesterase activity"/>
    <property type="evidence" value="ECO:0007669"/>
    <property type="project" value="TreeGrafter"/>
</dbReference>
<accession>A0A851GK41</accession>
<evidence type="ECO:0000313" key="3">
    <source>
        <dbReference type="EMBL" id="NWK55080.1"/>
    </source>
</evidence>
<dbReference type="GO" id="GO:0005886">
    <property type="term" value="C:plasma membrane"/>
    <property type="evidence" value="ECO:0007669"/>
    <property type="project" value="TreeGrafter"/>
</dbReference>
<dbReference type="PANTHER" id="PTHR46320:SF1">
    <property type="entry name" value="GLYCEROPHOSPHODIESTER PHOSPHODIESTERASE 1"/>
    <property type="match status" value="1"/>
</dbReference>
<dbReference type="AlphaFoldDB" id="A0A851GK41"/>
<dbReference type="Gene3D" id="3.20.20.190">
    <property type="entry name" value="Phosphatidylinositol (PI) phosphodiesterase"/>
    <property type="match status" value="1"/>
</dbReference>
<proteinExistence type="predicted"/>
<dbReference type="InterPro" id="IPR030395">
    <property type="entry name" value="GP_PDE_dom"/>
</dbReference>
<dbReference type="InterPro" id="IPR032160">
    <property type="entry name" value="DUF4996"/>
</dbReference>
<dbReference type="EMBL" id="JACBAZ010000002">
    <property type="protein sequence ID" value="NWK55080.1"/>
    <property type="molecule type" value="Genomic_DNA"/>
</dbReference>